<sequence>MESLVPTEIARLVYGYLIEVNCESAARLFLETSLHLKECLMVTKKGRRFNTQVSGHNLVDILDKLCEVTSIVKTHIDKNISDSTADTDLLAQLRAVLIPEEKKKVRYKITEPLKNVEVLPENQDSGTNLYHTDVSPLQETNENILDGLCQLAYTSQPNTLHKCNNELDRTGESTICEDTNSKGQQVSDSNTDVLTSGSNIKEKCDNKVNTSAKNDSFLGTVQQLDTESNPRNSQTIQFGIENQLCNSETTEKKEIEIQNNVTTELPVNSLNPATISDSTFNISSLNLASSTTSFSSTSLPMAVTHVCNQTQPTLTNIRLQLNNSPKIHVSLVNQHQTAQENDYLKNSQHPLTATYSLYQPFVGSPTAIYIKPPLKNPIIKNIFTGDNRPVEKPSEKFVVIKQATATSVANPNREGSCLKNENELSSETNPKKNDKHMNDAPVIKRSGVRTRGGYVKRGGKYQRRVKAHLPHKIAVQSDKTDLSTGNEQNSVESPKSCNTEVPNVNADTTVIQSSVIDRNLSENAQVTTTQPNQADQLRKITECGTIEKSEQTTKNLRKRISLSVPRRGSHIRALDFKTPTKNNIYTRRAITSPKQIHASRSSSFKKSLRNLRGALFKSPIQKNENKAWDADLRKYTAECIDIPTSVGLQRKKNIQTSNGNVTDKTRCSSTKSPKNAPLSDGSSSEIKSEVALLKKVETNDDLADKIQKEVLSVIGEEDINLLGENTTMIIDSDLDKIIREDKATPTTNNKQSTSNEMENYIEKEQSPNNSLQVREKVADKQNSQTITGTSNIFEAEDRSNFLEMSSSPLVTPVSKVLLEHRQTLENGLLTPGTLLTPNNLCITTTPLKETISAKQETPLMKLVSPNISLTCQDSLEASLIKECKRIESENLRESIEGTQKDDVFKRKSETDTPEKSVTKLNYENNFINIVSNNSEDSPSSPLINQEVEIGNEMNNKKSDLNIANSFIGQTSPNTEVQNISSHSSPNLVDISAELNNSVEEDNTSEKISEDNAVMNSGNHSNVQFFAFRNKVNLTKKIDSAVDKLCKNHRKEMNNTLLAPLEEKNSHSEESPKRMPQKTIKSKSEQLKVKSRKSTKTEIDCTKLIAQCLQSAKENLYGSKNKLSPLTTSTPNTSKTECKNNSSKINRQCNSSPNKKCKNNRSRKISCLSKRIKNINALLFTDSTSSTSQDSDISLVLNEKSELKKIDNHDQTRSSAKKHSNDQNSLVFPDKPRTDSEENSEDNSGIDREKEERSFVENTSKLEELSLQKQISAKKHSNDQNSLVVPDKPRTDSEENSEDNSCINKEKEERSFLENTSKLEQLLLQKQIHSKEREGNKVMSPNLEKRSDLSTKLSNYIYTFTLTVDGANVTKQLKVSPFYNIFEMESTSETPNKFIKRSGKEIHSQLDSKDRSRKRKLENDKEITEMPVEGSSKSSFSDEKKINSNKKYKRESDFTYKDSFHNRSERRRNYRYDEPRHKRSSRIGVNSYVRDNYLQRYRHEYTPPRFRRYPSSSRRWTARRKSTRVELSPKVETPKWNSYRPKESLSSESTHRYPKERADAKKHEEIKKCHDFGSRVQFKNENGKSRSNGTTYSKKSVKDRKEQRISFDKEDGELSESSLSAYSLTPALLKAARETQRIAENMPPVNEDTRAKLKKVNLDHFLSILHGTEK</sequence>
<feature type="compositionally biased region" description="Basic and acidic residues" evidence="1">
    <location>
        <begin position="1598"/>
        <end position="1608"/>
    </location>
</feature>
<feature type="compositionally biased region" description="Polar residues" evidence="1">
    <location>
        <begin position="1576"/>
        <end position="1593"/>
    </location>
</feature>
<feature type="compositionally biased region" description="Basic and acidic residues" evidence="1">
    <location>
        <begin position="1244"/>
        <end position="1265"/>
    </location>
</feature>
<feature type="region of interest" description="Disordered" evidence="1">
    <location>
        <begin position="1118"/>
        <end position="1161"/>
    </location>
</feature>
<accession>A0A023EWG0</accession>
<reference evidence="2" key="1">
    <citation type="journal article" date="2014" name="PLoS Negl. Trop. Dis.">
        <title>An updated insight into the Sialotranscriptome of Triatoma infestans: developmental stage and geographic variations.</title>
        <authorList>
            <person name="Schwarz A."/>
            <person name="Medrano-Mercado N."/>
            <person name="Schaub G.A."/>
            <person name="Struchiner C.J."/>
            <person name="Bargues M.D."/>
            <person name="Levy M.Z."/>
            <person name="Ribeiro J.M."/>
        </authorList>
    </citation>
    <scope>NUCLEOTIDE SEQUENCE</scope>
    <source>
        <strain evidence="2">Chile</strain>
        <tissue evidence="2">Salivary glands</tissue>
    </source>
</reference>
<protein>
    <recommendedName>
        <fullName evidence="3">LisH domain-containing protein</fullName>
    </recommendedName>
</protein>
<feature type="region of interest" description="Disordered" evidence="1">
    <location>
        <begin position="1504"/>
        <end position="1611"/>
    </location>
</feature>
<feature type="region of interest" description="Disordered" evidence="1">
    <location>
        <begin position="1204"/>
        <end position="1303"/>
    </location>
</feature>
<feature type="compositionally biased region" description="Basic and acidic residues" evidence="1">
    <location>
        <begin position="1060"/>
        <end position="1072"/>
    </location>
</feature>
<feature type="region of interest" description="Disordered" evidence="1">
    <location>
        <begin position="1055"/>
        <end position="1090"/>
    </location>
</feature>
<feature type="compositionally biased region" description="Basic and acidic residues" evidence="1">
    <location>
        <begin position="1539"/>
        <end position="1572"/>
    </location>
</feature>
<feature type="region of interest" description="Disordered" evidence="1">
    <location>
        <begin position="410"/>
        <end position="438"/>
    </location>
</feature>
<feature type="compositionally biased region" description="Basic and acidic residues" evidence="1">
    <location>
        <begin position="429"/>
        <end position="438"/>
    </location>
</feature>
<feature type="region of interest" description="Disordered" evidence="1">
    <location>
        <begin position="651"/>
        <end position="684"/>
    </location>
</feature>
<evidence type="ECO:0000313" key="2">
    <source>
        <dbReference type="EMBL" id="JAC13625.1"/>
    </source>
</evidence>
<feature type="region of interest" description="Disordered" evidence="1">
    <location>
        <begin position="1391"/>
        <end position="1443"/>
    </location>
</feature>
<evidence type="ECO:0008006" key="3">
    <source>
        <dbReference type="Google" id="ProtNLM"/>
    </source>
</evidence>
<feature type="compositionally biased region" description="Basic and acidic residues" evidence="1">
    <location>
        <begin position="1522"/>
        <end position="1532"/>
    </location>
</feature>
<proteinExistence type="evidence at transcript level"/>
<feature type="region of interest" description="Disordered" evidence="1">
    <location>
        <begin position="477"/>
        <end position="502"/>
    </location>
</feature>
<feature type="compositionally biased region" description="Polar residues" evidence="1">
    <location>
        <begin position="1138"/>
        <end position="1147"/>
    </location>
</feature>
<evidence type="ECO:0000256" key="1">
    <source>
        <dbReference type="SAM" id="MobiDB-lite"/>
    </source>
</evidence>
<feature type="compositionally biased region" description="Low complexity" evidence="1">
    <location>
        <begin position="1121"/>
        <end position="1134"/>
    </location>
</feature>
<feature type="compositionally biased region" description="Basic and acidic residues" evidence="1">
    <location>
        <begin position="1397"/>
        <end position="1409"/>
    </location>
</feature>
<dbReference type="EMBL" id="GBBI01005087">
    <property type="protein sequence ID" value="JAC13625.1"/>
    <property type="molecule type" value="mRNA"/>
</dbReference>
<feature type="compositionally biased region" description="Polar residues" evidence="1">
    <location>
        <begin position="482"/>
        <end position="502"/>
    </location>
</feature>
<organism evidence="2">
    <name type="scientific">Triatoma infestans</name>
    <name type="common">Assassin bug</name>
    <dbReference type="NCBI Taxonomy" id="30076"/>
    <lineage>
        <taxon>Eukaryota</taxon>
        <taxon>Metazoa</taxon>
        <taxon>Ecdysozoa</taxon>
        <taxon>Arthropoda</taxon>
        <taxon>Hexapoda</taxon>
        <taxon>Insecta</taxon>
        <taxon>Pterygota</taxon>
        <taxon>Neoptera</taxon>
        <taxon>Paraneoptera</taxon>
        <taxon>Hemiptera</taxon>
        <taxon>Heteroptera</taxon>
        <taxon>Panheteroptera</taxon>
        <taxon>Cimicomorpha</taxon>
        <taxon>Reduviidae</taxon>
        <taxon>Triatominae</taxon>
        <taxon>Triatoma</taxon>
    </lineage>
</organism>
<feature type="compositionally biased region" description="Polar residues" evidence="1">
    <location>
        <begin position="654"/>
        <end position="673"/>
    </location>
</feature>
<name>A0A023EWG0_TRIIF</name>